<dbReference type="EMBL" id="JXKC01000016">
    <property type="protein sequence ID" value="PCS16088.1"/>
    <property type="molecule type" value="Genomic_DNA"/>
</dbReference>
<sequence length="173" mass="18535">MENNKKRKSLKGVALGVTVATTLGATVAPATMAMAETTSNSNEIYQIDNPYKLLMNTLNSNEFKQACNEKNAKKVSDVLKNSGITVTHATNNNENGQVRMAVVPVVATEVALVLSVAAVAVAAFVVGDGSETNSVGDLKIQDSGVRFVLNDIYKETGDESFVREFYNMMALPQ</sequence>
<accession>A0A2A5SPT8</accession>
<protein>
    <submittedName>
        <fullName evidence="1">Uncharacterized protein</fullName>
    </submittedName>
</protein>
<gene>
    <name evidence="1" type="ORF">RU92_GL001111</name>
</gene>
<proteinExistence type="predicted"/>
<evidence type="ECO:0000313" key="2">
    <source>
        <dbReference type="Proteomes" id="UP000218711"/>
    </source>
</evidence>
<reference evidence="1 2" key="1">
    <citation type="submission" date="2014-12" db="EMBL/GenBank/DDBJ databases">
        <title>Draft genome sequences of 10 type strains of Lactococcus.</title>
        <authorList>
            <person name="Sun Z."/>
            <person name="Zhong Z."/>
            <person name="Liu W."/>
            <person name="Zhang W."/>
            <person name="Zhang H."/>
        </authorList>
    </citation>
    <scope>NUCLEOTIDE SEQUENCE [LARGE SCALE GENOMIC DNA]</scope>
    <source>
        <strain evidence="1 2">DSM 21502</strain>
    </source>
</reference>
<organism evidence="1 2">
    <name type="scientific">Lactococcus cremoris subsp. tructae</name>
    <dbReference type="NCBI Taxonomy" id="542833"/>
    <lineage>
        <taxon>Bacteria</taxon>
        <taxon>Bacillati</taxon>
        <taxon>Bacillota</taxon>
        <taxon>Bacilli</taxon>
        <taxon>Lactobacillales</taxon>
        <taxon>Streptococcaceae</taxon>
        <taxon>Lactococcus</taxon>
    </lineage>
</organism>
<dbReference type="RefSeq" id="WP_096816574.1">
    <property type="nucleotide sequence ID" value="NZ_JXKC01000016.1"/>
</dbReference>
<dbReference type="Proteomes" id="UP000218711">
    <property type="component" value="Unassembled WGS sequence"/>
</dbReference>
<comment type="caution">
    <text evidence="1">The sequence shown here is derived from an EMBL/GenBank/DDBJ whole genome shotgun (WGS) entry which is preliminary data.</text>
</comment>
<dbReference type="AlphaFoldDB" id="A0A2A5SPT8"/>
<name>A0A2A5SPT8_LACLC</name>
<evidence type="ECO:0000313" key="1">
    <source>
        <dbReference type="EMBL" id="PCS16088.1"/>
    </source>
</evidence>